<evidence type="ECO:0000256" key="3">
    <source>
        <dbReference type="ARBA" id="ARBA00022679"/>
    </source>
</evidence>
<evidence type="ECO:0000256" key="9">
    <source>
        <dbReference type="ARBA" id="ARBA00023264"/>
    </source>
</evidence>
<evidence type="ECO:0000313" key="12">
    <source>
        <dbReference type="Proteomes" id="UP000514720"/>
    </source>
</evidence>
<dbReference type="GO" id="GO:0008654">
    <property type="term" value="P:phospholipid biosynthetic process"/>
    <property type="evidence" value="ECO:0007669"/>
    <property type="project" value="UniProtKB-UniRule"/>
</dbReference>
<proteinExistence type="inferred from homology"/>
<keyword evidence="12" id="KW-1185">Reference proteome</keyword>
<dbReference type="InterPro" id="IPR003811">
    <property type="entry name" value="G3P_acylTferase_PlsY"/>
</dbReference>
<organism evidence="11 12">
    <name type="scientific">Candidatus Xianfuyuplasma coldseepsis</name>
    <dbReference type="NCBI Taxonomy" id="2782163"/>
    <lineage>
        <taxon>Bacteria</taxon>
        <taxon>Bacillati</taxon>
        <taxon>Mycoplasmatota</taxon>
        <taxon>Mollicutes</taxon>
        <taxon>Candidatus Izemoplasmatales</taxon>
        <taxon>Candidatus Izemoplasmataceae</taxon>
        <taxon>Candidatus Xianfuyuplasma</taxon>
    </lineage>
</organism>
<dbReference type="EC" id="2.3.1.275" evidence="10"/>
<evidence type="ECO:0000256" key="10">
    <source>
        <dbReference type="HAMAP-Rule" id="MF_01043"/>
    </source>
</evidence>
<dbReference type="SMART" id="SM01207">
    <property type="entry name" value="G3P_acyltransf"/>
    <property type="match status" value="1"/>
</dbReference>
<keyword evidence="3 10" id="KW-0808">Transferase</keyword>
<evidence type="ECO:0000256" key="6">
    <source>
        <dbReference type="ARBA" id="ARBA00023098"/>
    </source>
</evidence>
<keyword evidence="6 10" id="KW-0443">Lipid metabolism</keyword>
<name>A0A7L7KU00_9MOLU</name>
<feature type="transmembrane region" description="Helical" evidence="10">
    <location>
        <begin position="86"/>
        <end position="102"/>
    </location>
</feature>
<evidence type="ECO:0000256" key="5">
    <source>
        <dbReference type="ARBA" id="ARBA00022989"/>
    </source>
</evidence>
<evidence type="ECO:0000256" key="2">
    <source>
        <dbReference type="ARBA" id="ARBA00022516"/>
    </source>
</evidence>
<comment type="catalytic activity">
    <reaction evidence="10">
        <text>an acyl phosphate + sn-glycerol 3-phosphate = a 1-acyl-sn-glycero-3-phosphate + phosphate</text>
        <dbReference type="Rhea" id="RHEA:34075"/>
        <dbReference type="ChEBI" id="CHEBI:43474"/>
        <dbReference type="ChEBI" id="CHEBI:57597"/>
        <dbReference type="ChEBI" id="CHEBI:57970"/>
        <dbReference type="ChEBI" id="CHEBI:59918"/>
        <dbReference type="EC" id="2.3.1.275"/>
    </reaction>
</comment>
<protein>
    <recommendedName>
        <fullName evidence="10">Glycerol-3-phosphate acyltransferase</fullName>
    </recommendedName>
    <alternativeName>
        <fullName evidence="10">Acyl-PO4 G3P acyltransferase</fullName>
    </alternativeName>
    <alternativeName>
        <fullName evidence="10">Acyl-phosphate--glycerol-3-phosphate acyltransferase</fullName>
    </alternativeName>
    <alternativeName>
        <fullName evidence="10">G3P acyltransferase</fullName>
        <shortName evidence="10">GPAT</shortName>
        <ecNumber evidence="10">2.3.1.275</ecNumber>
    </alternativeName>
    <alternativeName>
        <fullName evidence="10">Lysophosphatidic acid synthase</fullName>
        <shortName evidence="10">LPA synthase</shortName>
    </alternativeName>
</protein>
<comment type="similarity">
    <text evidence="10">Belongs to the PlsY family.</text>
</comment>
<dbReference type="NCBIfam" id="TIGR00023">
    <property type="entry name" value="glycerol-3-phosphate 1-O-acyltransferase PlsY"/>
    <property type="match status" value="1"/>
</dbReference>
<feature type="transmembrane region" description="Helical" evidence="10">
    <location>
        <begin position="6"/>
        <end position="25"/>
    </location>
</feature>
<keyword evidence="4 10" id="KW-0812">Transmembrane</keyword>
<feature type="transmembrane region" description="Helical" evidence="10">
    <location>
        <begin position="109"/>
        <end position="136"/>
    </location>
</feature>
<comment type="subcellular location">
    <subcellularLocation>
        <location evidence="10">Cell membrane</location>
        <topology evidence="10">Multi-pass membrane protein</topology>
    </subcellularLocation>
</comment>
<comment type="subunit">
    <text evidence="10">Probably interacts with PlsX.</text>
</comment>
<evidence type="ECO:0000256" key="7">
    <source>
        <dbReference type="ARBA" id="ARBA00023136"/>
    </source>
</evidence>
<keyword evidence="8 10" id="KW-0594">Phospholipid biosynthesis</keyword>
<dbReference type="UniPathway" id="UPA00085"/>
<dbReference type="GO" id="GO:0043772">
    <property type="term" value="F:acyl-phosphate glycerol-3-phosphate acyltransferase activity"/>
    <property type="evidence" value="ECO:0007669"/>
    <property type="project" value="UniProtKB-UniRule"/>
</dbReference>
<feature type="transmembrane region" description="Helical" evidence="10">
    <location>
        <begin position="53"/>
        <end position="74"/>
    </location>
</feature>
<keyword evidence="2 10" id="KW-0444">Lipid biosynthesis</keyword>
<dbReference type="GO" id="GO:0005886">
    <property type="term" value="C:plasma membrane"/>
    <property type="evidence" value="ECO:0007669"/>
    <property type="project" value="UniProtKB-SubCell"/>
</dbReference>
<dbReference type="AlphaFoldDB" id="A0A7L7KU00"/>
<dbReference type="HAMAP" id="MF_01043">
    <property type="entry name" value="PlsY"/>
    <property type="match status" value="1"/>
</dbReference>
<reference evidence="11 12" key="1">
    <citation type="submission" date="2020-02" db="EMBL/GenBank/DDBJ databases">
        <authorList>
            <person name="Zheng R.K."/>
            <person name="Sun C.M."/>
        </authorList>
    </citation>
    <scope>NUCLEOTIDE SEQUENCE [LARGE SCALE GENOMIC DNA]</scope>
    <source>
        <strain evidence="12">zrk13</strain>
    </source>
</reference>
<evidence type="ECO:0000256" key="8">
    <source>
        <dbReference type="ARBA" id="ARBA00023209"/>
    </source>
</evidence>
<evidence type="ECO:0000256" key="1">
    <source>
        <dbReference type="ARBA" id="ARBA00022475"/>
    </source>
</evidence>
<accession>A0A7L7KU00</accession>
<comment type="pathway">
    <text evidence="10">Lipid metabolism; phospholipid metabolism.</text>
</comment>
<evidence type="ECO:0000256" key="4">
    <source>
        <dbReference type="ARBA" id="ARBA00022692"/>
    </source>
</evidence>
<keyword evidence="9 10" id="KW-1208">Phospholipid metabolism</keyword>
<comment type="function">
    <text evidence="10">Catalyzes the transfer of an acyl group from acyl-phosphate (acyl-PO(4)) to glycerol-3-phosphate (G3P) to form lysophosphatidic acid (LPA). This enzyme utilizes acyl-phosphate as fatty acyl donor, but not acyl-CoA or acyl-ACP.</text>
</comment>
<evidence type="ECO:0000313" key="11">
    <source>
        <dbReference type="EMBL" id="QMS85899.1"/>
    </source>
</evidence>
<dbReference type="Pfam" id="PF02660">
    <property type="entry name" value="G3P_acyltransf"/>
    <property type="match status" value="1"/>
</dbReference>
<dbReference type="PANTHER" id="PTHR30309:SF0">
    <property type="entry name" value="GLYCEROL-3-PHOSPHATE ACYLTRANSFERASE-RELATED"/>
    <property type="match status" value="1"/>
</dbReference>
<feature type="transmembrane region" description="Helical" evidence="10">
    <location>
        <begin position="148"/>
        <end position="178"/>
    </location>
</feature>
<keyword evidence="5 10" id="KW-1133">Transmembrane helix</keyword>
<gene>
    <name evidence="10 11" type="primary">plsY</name>
    <name evidence="11" type="ORF">G4Z02_09110</name>
</gene>
<sequence length="198" mass="21762">MLFKVGLLIISYLLGSIPFSIILGTKFKGIDVRQHGSGNPGGTNSLRFLGKKIGMFVLILDGLKAGLIVLLIQFDVIDSATVFHPLAYGVAAAFGHVFSIYIKFKGGKAVAATVGMMIAYNPLMALIMFFIFMGILKAFKYVSVSSTVTVFSAILIGAIFQDWSMIPYMAILFVLVVFRHRQNFKNIKQGIEPKVTWI</sequence>
<keyword evidence="7 10" id="KW-0472">Membrane</keyword>
<keyword evidence="1 10" id="KW-1003">Cell membrane</keyword>
<dbReference type="Proteomes" id="UP000514720">
    <property type="component" value="Chromosome"/>
</dbReference>
<keyword evidence="11" id="KW-0012">Acyltransferase</keyword>
<dbReference type="KEGG" id="xcl:G4Z02_09110"/>
<dbReference type="EMBL" id="CP048914">
    <property type="protein sequence ID" value="QMS85899.1"/>
    <property type="molecule type" value="Genomic_DNA"/>
</dbReference>
<dbReference type="PANTHER" id="PTHR30309">
    <property type="entry name" value="INNER MEMBRANE PROTEIN YGIH"/>
    <property type="match status" value="1"/>
</dbReference>
<dbReference type="RefSeq" id="WP_258877711.1">
    <property type="nucleotide sequence ID" value="NZ_CP048914.1"/>
</dbReference>